<dbReference type="FunFam" id="1.10.630.10:FF:000018">
    <property type="entry name" value="Cytochrome P450 monooxygenase"/>
    <property type="match status" value="1"/>
</dbReference>
<dbReference type="PANTHER" id="PTHR46696:SF5">
    <property type="entry name" value="CYTOCHROME P450 BJ-1"/>
    <property type="match status" value="1"/>
</dbReference>
<dbReference type="RefSeq" id="WP_067374174.1">
    <property type="nucleotide sequence ID" value="NZ_JBIUBN010000022.1"/>
</dbReference>
<evidence type="ECO:0000256" key="3">
    <source>
        <dbReference type="ARBA" id="ARBA00022617"/>
    </source>
</evidence>
<dbReference type="GO" id="GO:0020037">
    <property type="term" value="F:heme binding"/>
    <property type="evidence" value="ECO:0007669"/>
    <property type="project" value="InterPro"/>
</dbReference>
<keyword evidence="14" id="KW-1185">Reference proteome</keyword>
<evidence type="ECO:0000256" key="6">
    <source>
        <dbReference type="ARBA" id="ARBA00023002"/>
    </source>
</evidence>
<evidence type="ECO:0008006" key="15">
    <source>
        <dbReference type="Google" id="ProtNLM"/>
    </source>
</evidence>
<keyword evidence="8 11" id="KW-0503">Monooxygenase</keyword>
<gene>
    <name evidence="13" type="ORF">AWW66_31225</name>
</gene>
<dbReference type="SUPFAM" id="SSF48264">
    <property type="entry name" value="Cytochrome P450"/>
    <property type="match status" value="1"/>
</dbReference>
<comment type="pathway">
    <text evidence="10">Antibiotic biosynthesis; mycinamicin biosynthesis.</text>
</comment>
<evidence type="ECO:0000256" key="7">
    <source>
        <dbReference type="ARBA" id="ARBA00023004"/>
    </source>
</evidence>
<dbReference type="PANTHER" id="PTHR46696">
    <property type="entry name" value="P450, PUTATIVE (EUROFUNG)-RELATED"/>
    <property type="match status" value="1"/>
</dbReference>
<comment type="similarity">
    <text evidence="2 11">Belongs to the cytochrome P450 family.</text>
</comment>
<dbReference type="InterPro" id="IPR002397">
    <property type="entry name" value="Cyt_P450_B"/>
</dbReference>
<keyword evidence="5" id="KW-0521">NADP</keyword>
<sequence>MTRPPTAAPTGGDTDTRPSSCPVTGAGAAAELPTFPFAAGPTVEPPPEYPALHALPRPGRVRLRNGREALVVTRWADVRLVLSDRRFSRSAYTSGPLFARSADSLPLITTDAPVHTRRRATVAPPFTAHQVGRLRPMVVELARRQLAEYVAGGRPADVVGRFTVPFTLRVMCRIMAVPEEDMPRFGPWVDVLMSIDKFPAEQVERCQREMQEYFAALVDTVRDRLDRGEEVTGLIARMLTPTREDRRLSRTEAVVLSAGMLMAGYETTSNVLAAVLHQILRRPELVGRILADPAEADPIIEETLRYVCANGSGGVPHVALTDVTLSDGSVVAAGEVVVPVPDAANRDPLVFDRPDQLDPDRVDNPHIAFGYGAHHCLGAELARLELRVGVTTLLTELPGLRIAVDEADLRWRVDMYVRGLWELPLTWDDPDG</sequence>
<organism evidence="13 14">
    <name type="scientific">Micromonospora rosaria</name>
    <dbReference type="NCBI Taxonomy" id="47874"/>
    <lineage>
        <taxon>Bacteria</taxon>
        <taxon>Bacillati</taxon>
        <taxon>Actinomycetota</taxon>
        <taxon>Actinomycetes</taxon>
        <taxon>Micromonosporales</taxon>
        <taxon>Micromonosporaceae</taxon>
        <taxon>Micromonospora</taxon>
    </lineage>
</organism>
<dbReference type="OrthoDB" id="4156795at2"/>
<evidence type="ECO:0000256" key="2">
    <source>
        <dbReference type="ARBA" id="ARBA00010617"/>
    </source>
</evidence>
<keyword evidence="6 11" id="KW-0560">Oxidoreductase</keyword>
<dbReference type="PRINTS" id="PR00359">
    <property type="entry name" value="BP450"/>
</dbReference>
<evidence type="ECO:0000256" key="5">
    <source>
        <dbReference type="ARBA" id="ARBA00022857"/>
    </source>
</evidence>
<accession>A0A136PIF9</accession>
<reference evidence="13 14" key="1">
    <citation type="submission" date="2016-01" db="EMBL/GenBank/DDBJ databases">
        <title>Whole genome sequence and analysis of Micromonospora rosaria DSM 803, which can produce antibacterial substance rosamicin.</title>
        <authorList>
            <person name="Yang H."/>
            <person name="He X."/>
            <person name="Zhu D."/>
        </authorList>
    </citation>
    <scope>NUCLEOTIDE SEQUENCE [LARGE SCALE GENOMIC DNA]</scope>
    <source>
        <strain evidence="13 14">DSM 803</strain>
    </source>
</reference>
<proteinExistence type="inferred from homology"/>
<dbReference type="InterPro" id="IPR036396">
    <property type="entry name" value="Cyt_P450_sf"/>
</dbReference>
<evidence type="ECO:0000256" key="1">
    <source>
        <dbReference type="ARBA" id="ARBA00001971"/>
    </source>
</evidence>
<evidence type="ECO:0000256" key="11">
    <source>
        <dbReference type="RuleBase" id="RU000461"/>
    </source>
</evidence>
<protein>
    <recommendedName>
        <fullName evidence="15">Cytochrome</fullName>
    </recommendedName>
</protein>
<dbReference type="GO" id="GO:0004497">
    <property type="term" value="F:monooxygenase activity"/>
    <property type="evidence" value="ECO:0007669"/>
    <property type="project" value="UniProtKB-KW"/>
</dbReference>
<dbReference type="GO" id="GO:0016705">
    <property type="term" value="F:oxidoreductase activity, acting on paired donors, with incorporation or reduction of molecular oxygen"/>
    <property type="evidence" value="ECO:0007669"/>
    <property type="project" value="InterPro"/>
</dbReference>
<evidence type="ECO:0000256" key="8">
    <source>
        <dbReference type="ARBA" id="ARBA00023033"/>
    </source>
</evidence>
<evidence type="ECO:0000256" key="9">
    <source>
        <dbReference type="ARBA" id="ARBA00023194"/>
    </source>
</evidence>
<keyword evidence="3 11" id="KW-0349">Heme</keyword>
<name>A0A136PIF9_9ACTN</name>
<dbReference type="Proteomes" id="UP000070620">
    <property type="component" value="Unassembled WGS sequence"/>
</dbReference>
<evidence type="ECO:0000313" key="13">
    <source>
        <dbReference type="EMBL" id="KXK58187.1"/>
    </source>
</evidence>
<dbReference type="PRINTS" id="PR00385">
    <property type="entry name" value="P450"/>
</dbReference>
<keyword evidence="9" id="KW-0045">Antibiotic biosynthesis</keyword>
<dbReference type="GO" id="GO:0005506">
    <property type="term" value="F:iron ion binding"/>
    <property type="evidence" value="ECO:0007669"/>
    <property type="project" value="InterPro"/>
</dbReference>
<feature type="region of interest" description="Disordered" evidence="12">
    <location>
        <begin position="1"/>
        <end position="27"/>
    </location>
</feature>
<keyword evidence="7 11" id="KW-0408">Iron</keyword>
<dbReference type="GO" id="GO:0017000">
    <property type="term" value="P:antibiotic biosynthetic process"/>
    <property type="evidence" value="ECO:0007669"/>
    <property type="project" value="UniProtKB-KW"/>
</dbReference>
<evidence type="ECO:0000256" key="10">
    <source>
        <dbReference type="ARBA" id="ARBA00060683"/>
    </source>
</evidence>
<dbReference type="PROSITE" id="PS00086">
    <property type="entry name" value="CYTOCHROME_P450"/>
    <property type="match status" value="1"/>
</dbReference>
<dbReference type="InterPro" id="IPR001128">
    <property type="entry name" value="Cyt_P450"/>
</dbReference>
<dbReference type="InterPro" id="IPR017972">
    <property type="entry name" value="Cyt_P450_CS"/>
</dbReference>
<keyword evidence="4 11" id="KW-0479">Metal-binding</keyword>
<evidence type="ECO:0000313" key="14">
    <source>
        <dbReference type="Proteomes" id="UP000070620"/>
    </source>
</evidence>
<dbReference type="AlphaFoldDB" id="A0A136PIF9"/>
<evidence type="ECO:0000256" key="12">
    <source>
        <dbReference type="SAM" id="MobiDB-lite"/>
    </source>
</evidence>
<comment type="caution">
    <text evidence="13">The sequence shown here is derived from an EMBL/GenBank/DDBJ whole genome shotgun (WGS) entry which is preliminary data.</text>
</comment>
<dbReference type="Gene3D" id="1.10.630.10">
    <property type="entry name" value="Cytochrome P450"/>
    <property type="match status" value="1"/>
</dbReference>
<evidence type="ECO:0000256" key="4">
    <source>
        <dbReference type="ARBA" id="ARBA00022723"/>
    </source>
</evidence>
<comment type="cofactor">
    <cofactor evidence="1">
        <name>heme</name>
        <dbReference type="ChEBI" id="CHEBI:30413"/>
    </cofactor>
</comment>
<dbReference type="EMBL" id="LRQV01000235">
    <property type="protein sequence ID" value="KXK58187.1"/>
    <property type="molecule type" value="Genomic_DNA"/>
</dbReference>
<dbReference type="Pfam" id="PF00067">
    <property type="entry name" value="p450"/>
    <property type="match status" value="2"/>
</dbReference>